<evidence type="ECO:0008006" key="12">
    <source>
        <dbReference type="Google" id="ProtNLM"/>
    </source>
</evidence>
<gene>
    <name evidence="11" type="ORF">PBIL07802_LOCUS30931</name>
</gene>
<keyword evidence="1" id="KW-0805">Transcription regulation</keyword>
<dbReference type="PROSITE" id="PS51293">
    <property type="entry name" value="SANT"/>
    <property type="match status" value="1"/>
</dbReference>
<dbReference type="Pfam" id="PF00249">
    <property type="entry name" value="Myb_DNA-binding"/>
    <property type="match status" value="1"/>
</dbReference>
<evidence type="ECO:0000256" key="5">
    <source>
        <dbReference type="SAM" id="Coils"/>
    </source>
</evidence>
<dbReference type="CDD" id="cd00167">
    <property type="entry name" value="SANT"/>
    <property type="match status" value="1"/>
</dbReference>
<dbReference type="Gene3D" id="1.10.10.10">
    <property type="entry name" value="Winged helix-like DNA-binding domain superfamily/Winged helix DNA-binding domain"/>
    <property type="match status" value="1"/>
</dbReference>
<dbReference type="SUPFAM" id="SSF46689">
    <property type="entry name" value="Homeodomain-like"/>
    <property type="match status" value="2"/>
</dbReference>
<organism evidence="11">
    <name type="scientific">Palpitomonas bilix</name>
    <dbReference type="NCBI Taxonomy" id="652834"/>
    <lineage>
        <taxon>Eukaryota</taxon>
        <taxon>Eukaryota incertae sedis</taxon>
    </lineage>
</organism>
<feature type="region of interest" description="Disordered" evidence="6">
    <location>
        <begin position="378"/>
        <end position="517"/>
    </location>
</feature>
<feature type="domain" description="SANT" evidence="9">
    <location>
        <begin position="749"/>
        <end position="803"/>
    </location>
</feature>
<feature type="compositionally biased region" description="Basic and acidic residues" evidence="6">
    <location>
        <begin position="380"/>
        <end position="415"/>
    </location>
</feature>
<dbReference type="PROSITE" id="PS52032">
    <property type="entry name" value="MARR_BRCT_CHROMO"/>
    <property type="match status" value="1"/>
</dbReference>
<dbReference type="InterPro" id="IPR036388">
    <property type="entry name" value="WH-like_DNA-bd_sf"/>
</dbReference>
<dbReference type="EMBL" id="HBIB01047059">
    <property type="protein sequence ID" value="CAE0268581.1"/>
    <property type="molecule type" value="Transcribed_RNA"/>
</dbReference>
<evidence type="ECO:0000259" key="10">
    <source>
        <dbReference type="PROSITE" id="PS52032"/>
    </source>
</evidence>
<feature type="region of interest" description="Disordered" evidence="6">
    <location>
        <begin position="1062"/>
        <end position="1217"/>
    </location>
</feature>
<evidence type="ECO:0000256" key="1">
    <source>
        <dbReference type="ARBA" id="ARBA00023015"/>
    </source>
</evidence>
<name>A0A7S3GJY3_9EUKA</name>
<reference evidence="11" key="1">
    <citation type="submission" date="2021-01" db="EMBL/GenBank/DDBJ databases">
        <authorList>
            <person name="Corre E."/>
            <person name="Pelletier E."/>
            <person name="Niang G."/>
            <person name="Scheremetjew M."/>
            <person name="Finn R."/>
            <person name="Kale V."/>
            <person name="Holt S."/>
            <person name="Cochrane G."/>
            <person name="Meng A."/>
            <person name="Brown T."/>
            <person name="Cohen L."/>
        </authorList>
    </citation>
    <scope>NUCLEOTIDE SEQUENCE</scope>
    <source>
        <strain evidence="11">NIES-2562</strain>
    </source>
</reference>
<feature type="compositionally biased region" description="Basic and acidic residues" evidence="6">
    <location>
        <begin position="425"/>
        <end position="437"/>
    </location>
</feature>
<feature type="compositionally biased region" description="Low complexity" evidence="6">
    <location>
        <begin position="1181"/>
        <end position="1190"/>
    </location>
</feature>
<feature type="region of interest" description="Disordered" evidence="6">
    <location>
        <begin position="325"/>
        <end position="364"/>
    </location>
</feature>
<feature type="domain" description="Myb-like" evidence="7">
    <location>
        <begin position="747"/>
        <end position="799"/>
    </location>
</feature>
<accession>A0A7S3GJY3</accession>
<dbReference type="PANTHER" id="PTHR12802">
    <property type="entry name" value="SWI/SNF COMPLEX-RELATED"/>
    <property type="match status" value="1"/>
</dbReference>
<dbReference type="AlphaFoldDB" id="A0A7S3GJY3"/>
<evidence type="ECO:0000259" key="7">
    <source>
        <dbReference type="PROSITE" id="PS50090"/>
    </source>
</evidence>
<dbReference type="Gene3D" id="1.10.10.60">
    <property type="entry name" value="Homeodomain-like"/>
    <property type="match status" value="1"/>
</dbReference>
<dbReference type="InterPro" id="IPR032450">
    <property type="entry name" value="SMARCC_N"/>
</dbReference>
<dbReference type="Pfam" id="PF04433">
    <property type="entry name" value="SWIRM"/>
    <property type="match status" value="1"/>
</dbReference>
<dbReference type="PANTHER" id="PTHR12802:SF41">
    <property type="entry name" value="BRAHMA ASSOCIATED PROTEIN 155 KDA"/>
    <property type="match status" value="1"/>
</dbReference>
<dbReference type="InterPro" id="IPR001005">
    <property type="entry name" value="SANT/Myb"/>
</dbReference>
<feature type="domain" description="SWIRM" evidence="8">
    <location>
        <begin position="526"/>
        <end position="622"/>
    </location>
</feature>
<keyword evidence="5" id="KW-0175">Coiled coil</keyword>
<dbReference type="InterPro" id="IPR009057">
    <property type="entry name" value="Homeodomain-like_sf"/>
</dbReference>
<feature type="compositionally biased region" description="Basic and acidic residues" evidence="6">
    <location>
        <begin position="1198"/>
        <end position="1211"/>
    </location>
</feature>
<dbReference type="PROSITE" id="PS50934">
    <property type="entry name" value="SWIRM"/>
    <property type="match status" value="1"/>
</dbReference>
<dbReference type="Pfam" id="PF16496">
    <property type="entry name" value="SWIRM-assoc_2"/>
    <property type="match status" value="1"/>
</dbReference>
<proteinExistence type="predicted"/>
<dbReference type="InterPro" id="IPR007526">
    <property type="entry name" value="SWIRM"/>
</dbReference>
<dbReference type="GO" id="GO:0003677">
    <property type="term" value="F:DNA binding"/>
    <property type="evidence" value="ECO:0007669"/>
    <property type="project" value="UniProtKB-KW"/>
</dbReference>
<keyword evidence="3" id="KW-0804">Transcription</keyword>
<feature type="compositionally biased region" description="Low complexity" evidence="6">
    <location>
        <begin position="480"/>
        <end position="499"/>
    </location>
</feature>
<sequence>MANTLKAGSSANKGFDRKEYKKSLEPVSEKLRKRLGVKSGATTDACAAAIEEIFNFFERELGKNAHKPPFPRPPLKCFKDFSDGGAVEIMLESMFRLKLQQSWRVVNLSNPAKTDIVMATVKNIVEALKEKGIITYPKVFINKEKHYLRVIDDISADELAIKVEELHGTVVKTAEEADFEVIPTDPNVEMLSGDEDYMRIFDQADGKFFVHWYYTPNSYDRWISKSRGPPNPELEVPATLQKRIKVQAKWVNDSAYYNEWCDPVDYEYDKEDEEKVTEALVKEVEQMKKKVAGRGVKRAFTEVDKVENDSNGLLLSLQKADNIEKKKKKREPINQEDNGEGASIREVSTGVKRKADDTMVSHSAPEVVARYANLSAANANEKEAEKPEKAGKKGREGGVKKEEKKSEKGKEKEKSAPSTSASSGEGEKMEIEGEEKTPSSAPPPTVQTEGKVQDSDKTAAKAGAKEEGGEKTTGKAPEKAAGNATSSSGATAPSESTTAQAGESASVPGDMVPANGEEPLDDKIVVLMPSHAAWFRLDTIHDIERRGLPEFFEGRPLKTPEVYKEARNFMVNCYRCNPTEWLTVTSVRRSLAIDIGAVNRIHSFLTYWGIINFGVGAKKNATAEEKAVFDASAIFPSLRGPPSGEHTAVAPAAYYSYGGPARPVLIAQNQSGKAVVNTLGLASFAKNSERQESVHSGHFAPPPSGAQERPALSPEAYADGKFPLRFSSNAFGRVDADMDPESCAAAGLWTEEETLRLLEGVEKVSHRYQTMGKDAWKMVADYVKTKKAQECVLHFLQLPMEDPFLQDALLASPVTGGKTTEIVGAEEKELMPFFEDKTLNPLLTQIGFMATSVSPGVAAAAASAALKAMVDEANKKSLSVNDPTILRSAAAVGAAVGAGTVQAANLAEKMTRKMADTATRLVDLQLKKVEEKSKMLKEVENTFMKMKEKLTMESEKAWAAVKEQAHSDAKARVMVMKAHDDISKKEQEVEEKEEKLKEEEKKIEVKAAETKQAIDTMEAAKREVKAERAALSKEKAEVLREKAELNKNKEIFKVTQAHARATVASQPATGGTPASTQASSSASATAVAKPVQAVPSAAAQPVRAVPSAAAQPVKAVPSAAAAPTPAGGSVATSATSQPQAGPTPTSASATTSTSSVASAAVPSSTAPAPLTSTPAPPPSSTPASAAGGAAAPPPAAADGKEGEKVGEEAKAEPMQLE</sequence>
<evidence type="ECO:0000256" key="6">
    <source>
        <dbReference type="SAM" id="MobiDB-lite"/>
    </source>
</evidence>
<dbReference type="FunFam" id="1.10.10.10:FF:000020">
    <property type="entry name" value="SWI/SNF complex subunit SMARCC2 isoform c"/>
    <property type="match status" value="1"/>
</dbReference>
<keyword evidence="2" id="KW-0238">DNA-binding</keyword>
<evidence type="ECO:0000313" key="11">
    <source>
        <dbReference type="EMBL" id="CAE0268581.1"/>
    </source>
</evidence>
<evidence type="ECO:0000256" key="2">
    <source>
        <dbReference type="ARBA" id="ARBA00023125"/>
    </source>
</evidence>
<feature type="domain" description="Chromo" evidence="10">
    <location>
        <begin position="1"/>
        <end position="283"/>
    </location>
</feature>
<dbReference type="InterPro" id="IPR049898">
    <property type="entry name" value="MARR_BRCT_CHROMO"/>
</dbReference>
<evidence type="ECO:0000259" key="8">
    <source>
        <dbReference type="PROSITE" id="PS50934"/>
    </source>
</evidence>
<feature type="compositionally biased region" description="Low complexity" evidence="6">
    <location>
        <begin position="1067"/>
        <end position="1131"/>
    </location>
</feature>
<dbReference type="SMART" id="SM00717">
    <property type="entry name" value="SANT"/>
    <property type="match status" value="1"/>
</dbReference>
<evidence type="ECO:0000256" key="3">
    <source>
        <dbReference type="ARBA" id="ARBA00023163"/>
    </source>
</evidence>
<feature type="compositionally biased region" description="Basic and acidic residues" evidence="6">
    <location>
        <begin position="451"/>
        <end position="478"/>
    </location>
</feature>
<evidence type="ECO:0000259" key="9">
    <source>
        <dbReference type="PROSITE" id="PS51293"/>
    </source>
</evidence>
<dbReference type="InterPro" id="IPR017884">
    <property type="entry name" value="SANT_dom"/>
</dbReference>
<feature type="coiled-coil region" evidence="5">
    <location>
        <begin position="929"/>
        <end position="1048"/>
    </location>
</feature>
<feature type="compositionally biased region" description="Low complexity" evidence="6">
    <location>
        <begin position="1140"/>
        <end position="1173"/>
    </location>
</feature>
<protein>
    <recommendedName>
        <fullName evidence="12">SWIRM domain-containing protein</fullName>
    </recommendedName>
</protein>
<evidence type="ECO:0000256" key="4">
    <source>
        <dbReference type="ARBA" id="ARBA00023242"/>
    </source>
</evidence>
<keyword evidence="4" id="KW-0539">Nucleus</keyword>
<dbReference type="PROSITE" id="PS50090">
    <property type="entry name" value="MYB_LIKE"/>
    <property type="match status" value="1"/>
</dbReference>
<dbReference type="GO" id="GO:0005634">
    <property type="term" value="C:nucleus"/>
    <property type="evidence" value="ECO:0007669"/>
    <property type="project" value="UniProtKB-ARBA"/>
</dbReference>
<feature type="region of interest" description="Disordered" evidence="6">
    <location>
        <begin position="692"/>
        <end position="711"/>
    </location>
</feature>